<reference evidence="1 2" key="1">
    <citation type="submission" date="2014-02" db="EMBL/GenBank/DDBJ databases">
        <title>Draft genome sequence of Lysinibacillus sinduriensis JCM 15800.</title>
        <authorList>
            <person name="Zhang F."/>
            <person name="Wang G."/>
            <person name="Zhang L."/>
        </authorList>
    </citation>
    <scope>NUCLEOTIDE SEQUENCE [LARGE SCALE GENOMIC DNA]</scope>
    <source>
        <strain evidence="1 2">JCM 15800</strain>
    </source>
</reference>
<keyword evidence="2" id="KW-1185">Reference proteome</keyword>
<organism evidence="1 2">
    <name type="scientific">Ureibacillus sinduriensis BLB-1 = JCM 15800</name>
    <dbReference type="NCBI Taxonomy" id="1384057"/>
    <lineage>
        <taxon>Bacteria</taxon>
        <taxon>Bacillati</taxon>
        <taxon>Bacillota</taxon>
        <taxon>Bacilli</taxon>
        <taxon>Bacillales</taxon>
        <taxon>Caryophanaceae</taxon>
        <taxon>Ureibacillus</taxon>
    </lineage>
</organism>
<name>A0A0A3HY58_9BACL</name>
<accession>A0A0A3HY58</accession>
<dbReference type="AlphaFoldDB" id="A0A0A3HY58"/>
<dbReference type="RefSeq" id="WP_036199858.1">
    <property type="nucleotide sequence ID" value="NZ_AVCY01000009.1"/>
</dbReference>
<protein>
    <submittedName>
        <fullName evidence="1">Uncharacterized protein</fullName>
    </submittedName>
</protein>
<sequence>MSDVIKISTGMNLDPLNSDVVITIEGDSKIPLSNDDLKVKAIIALLNSIDIKHYHEANLQDEGYKAFVDIINSTKEAFGLDII</sequence>
<dbReference type="EMBL" id="JPVO01000047">
    <property type="protein sequence ID" value="KGR76175.1"/>
    <property type="molecule type" value="Genomic_DNA"/>
</dbReference>
<proteinExistence type="predicted"/>
<dbReference type="Proteomes" id="UP000030408">
    <property type="component" value="Unassembled WGS sequence"/>
</dbReference>
<dbReference type="OrthoDB" id="2737289at2"/>
<evidence type="ECO:0000313" key="2">
    <source>
        <dbReference type="Proteomes" id="UP000030408"/>
    </source>
</evidence>
<evidence type="ECO:0000313" key="1">
    <source>
        <dbReference type="EMBL" id="KGR76175.1"/>
    </source>
</evidence>
<gene>
    <name evidence="1" type="ORF">CD33_08405</name>
</gene>
<dbReference type="eggNOG" id="ENOG5030C7G">
    <property type="taxonomic scope" value="Bacteria"/>
</dbReference>
<comment type="caution">
    <text evidence="1">The sequence shown here is derived from an EMBL/GenBank/DDBJ whole genome shotgun (WGS) entry which is preliminary data.</text>
</comment>